<dbReference type="AlphaFoldDB" id="A0AAD7APH5"/>
<keyword evidence="2" id="KW-1185">Reference proteome</keyword>
<name>A0AAD7APH5_9AGAR</name>
<reference evidence="1" key="1">
    <citation type="submission" date="2023-03" db="EMBL/GenBank/DDBJ databases">
        <title>Massive genome expansion in bonnet fungi (Mycena s.s.) driven by repeated elements and novel gene families across ecological guilds.</title>
        <authorList>
            <consortium name="Lawrence Berkeley National Laboratory"/>
            <person name="Harder C.B."/>
            <person name="Miyauchi S."/>
            <person name="Viragh M."/>
            <person name="Kuo A."/>
            <person name="Thoen E."/>
            <person name="Andreopoulos B."/>
            <person name="Lu D."/>
            <person name="Skrede I."/>
            <person name="Drula E."/>
            <person name="Henrissat B."/>
            <person name="Morin E."/>
            <person name="Kohler A."/>
            <person name="Barry K."/>
            <person name="LaButti K."/>
            <person name="Morin E."/>
            <person name="Salamov A."/>
            <person name="Lipzen A."/>
            <person name="Mereny Z."/>
            <person name="Hegedus B."/>
            <person name="Baldrian P."/>
            <person name="Stursova M."/>
            <person name="Weitz H."/>
            <person name="Taylor A."/>
            <person name="Grigoriev I.V."/>
            <person name="Nagy L.G."/>
            <person name="Martin F."/>
            <person name="Kauserud H."/>
        </authorList>
    </citation>
    <scope>NUCLEOTIDE SEQUENCE</scope>
    <source>
        <strain evidence="1">CBHHK002</strain>
    </source>
</reference>
<organism evidence="1 2">
    <name type="scientific">Mycena albidolilacea</name>
    <dbReference type="NCBI Taxonomy" id="1033008"/>
    <lineage>
        <taxon>Eukaryota</taxon>
        <taxon>Fungi</taxon>
        <taxon>Dikarya</taxon>
        <taxon>Basidiomycota</taxon>
        <taxon>Agaricomycotina</taxon>
        <taxon>Agaricomycetes</taxon>
        <taxon>Agaricomycetidae</taxon>
        <taxon>Agaricales</taxon>
        <taxon>Marasmiineae</taxon>
        <taxon>Mycenaceae</taxon>
        <taxon>Mycena</taxon>
    </lineage>
</organism>
<evidence type="ECO:0000313" key="1">
    <source>
        <dbReference type="EMBL" id="KAJ7364590.1"/>
    </source>
</evidence>
<protein>
    <submittedName>
        <fullName evidence="1">Uncharacterized protein</fullName>
    </submittedName>
</protein>
<comment type="caution">
    <text evidence="1">The sequence shown here is derived from an EMBL/GenBank/DDBJ whole genome shotgun (WGS) entry which is preliminary data.</text>
</comment>
<evidence type="ECO:0000313" key="2">
    <source>
        <dbReference type="Proteomes" id="UP001218218"/>
    </source>
</evidence>
<dbReference type="Proteomes" id="UP001218218">
    <property type="component" value="Unassembled WGS sequence"/>
</dbReference>
<dbReference type="EMBL" id="JARIHO010000003">
    <property type="protein sequence ID" value="KAJ7364590.1"/>
    <property type="molecule type" value="Genomic_DNA"/>
</dbReference>
<accession>A0AAD7APH5</accession>
<proteinExistence type="predicted"/>
<gene>
    <name evidence="1" type="ORF">DFH08DRAFT_950162</name>
</gene>
<sequence>MQLPPEVRVGIYSHLFFSTRVTWAKNIVSSRRIAPAPNALALLRTCRRVHVEIGTTWLHQVLFNFGGPRAMLDKLTIIPNATRALIRHARVFGDPVKIYWNYGDVSFRTAQVLKLLPELALDRLTILGPQNPVGCYDTLDMLVRHGAGWKELYYLAHDSTFLAYEHDWFQDQRRYLRMPQPGCWQRAIEERDGATSGASVVIYRATSPHPCSVLLQPATRAPFAQTLPVGKHPKSFGMEADAALTMPGERDKEVLVVVTRGRGVDYAEKEDSPCLEEDMRVWMGGKTWSETRTEQNADLRGEEAVVDDYICVDDYRWPTSWRDPEWGG</sequence>